<accession>A0A8J7FFM6</accession>
<protein>
    <submittedName>
        <fullName evidence="2">Uncharacterized protein</fullName>
    </submittedName>
</protein>
<gene>
    <name evidence="2" type="ORF">IQ247_11945</name>
</gene>
<comment type="caution">
    <text evidence="2">The sequence shown here is derived from an EMBL/GenBank/DDBJ whole genome shotgun (WGS) entry which is preliminary data.</text>
</comment>
<proteinExistence type="predicted"/>
<dbReference type="RefSeq" id="WP_193920227.1">
    <property type="nucleotide sequence ID" value="NZ_JADEWL010000031.1"/>
</dbReference>
<evidence type="ECO:0000256" key="1">
    <source>
        <dbReference type="SAM" id="Phobius"/>
    </source>
</evidence>
<organism evidence="2 3">
    <name type="scientific">Plectonema cf. radiosum LEGE 06105</name>
    <dbReference type="NCBI Taxonomy" id="945769"/>
    <lineage>
        <taxon>Bacteria</taxon>
        <taxon>Bacillati</taxon>
        <taxon>Cyanobacteriota</taxon>
        <taxon>Cyanophyceae</taxon>
        <taxon>Oscillatoriophycideae</taxon>
        <taxon>Oscillatoriales</taxon>
        <taxon>Microcoleaceae</taxon>
        <taxon>Plectonema</taxon>
    </lineage>
</organism>
<reference evidence="2" key="1">
    <citation type="submission" date="2020-10" db="EMBL/GenBank/DDBJ databases">
        <authorList>
            <person name="Castelo-Branco R."/>
            <person name="Eusebio N."/>
            <person name="Adriana R."/>
            <person name="Vieira A."/>
            <person name="Brugerolle De Fraissinette N."/>
            <person name="Rezende De Castro R."/>
            <person name="Schneider M.P."/>
            <person name="Vasconcelos V."/>
            <person name="Leao P.N."/>
        </authorList>
    </citation>
    <scope>NUCLEOTIDE SEQUENCE</scope>
    <source>
        <strain evidence="2">LEGE 06105</strain>
    </source>
</reference>
<evidence type="ECO:0000313" key="2">
    <source>
        <dbReference type="EMBL" id="MBE9213371.1"/>
    </source>
</evidence>
<dbReference type="EMBL" id="JADEWL010000031">
    <property type="protein sequence ID" value="MBE9213371.1"/>
    <property type="molecule type" value="Genomic_DNA"/>
</dbReference>
<dbReference type="AlphaFoldDB" id="A0A8J7FFM6"/>
<feature type="transmembrane region" description="Helical" evidence="1">
    <location>
        <begin position="21"/>
        <end position="54"/>
    </location>
</feature>
<keyword evidence="1" id="KW-1133">Transmembrane helix</keyword>
<feature type="transmembrane region" description="Helical" evidence="1">
    <location>
        <begin position="60"/>
        <end position="87"/>
    </location>
</feature>
<keyword evidence="3" id="KW-1185">Reference proteome</keyword>
<evidence type="ECO:0000313" key="3">
    <source>
        <dbReference type="Proteomes" id="UP000620559"/>
    </source>
</evidence>
<keyword evidence="1" id="KW-0812">Transmembrane</keyword>
<sequence>MALSQTTDMRKTYSLLMIKSFLIWTFTLAVCLLVVGFPLVVLMATIGCLLSIVLQSVMPASAVLLVAGSLVMFNVMAVIMAAGVLTLRGVHPNQIKWLSWLHGEEEELNTSVYAACPLTCEVESLSLQ</sequence>
<dbReference type="Proteomes" id="UP000620559">
    <property type="component" value="Unassembled WGS sequence"/>
</dbReference>
<name>A0A8J7FFM6_9CYAN</name>
<keyword evidence="1" id="KW-0472">Membrane</keyword>